<keyword evidence="4" id="KW-1185">Reference proteome</keyword>
<dbReference type="EMBL" id="FAOZ01000042">
    <property type="protein sequence ID" value="CUU60558.1"/>
    <property type="molecule type" value="Genomic_DNA"/>
</dbReference>
<proteinExistence type="predicted"/>
<dbReference type="Gene3D" id="2.60.40.10">
    <property type="entry name" value="Immunoglobulins"/>
    <property type="match status" value="2"/>
</dbReference>
<feature type="domain" description="Bacterial Ig-like" evidence="2">
    <location>
        <begin position="910"/>
        <end position="997"/>
    </location>
</feature>
<evidence type="ECO:0000259" key="2">
    <source>
        <dbReference type="Pfam" id="PF16640"/>
    </source>
</evidence>
<accession>A0A0S4QZK1</accession>
<dbReference type="InterPro" id="IPR032109">
    <property type="entry name" value="Big_3_5"/>
</dbReference>
<dbReference type="InterPro" id="IPR013783">
    <property type="entry name" value="Ig-like_fold"/>
</dbReference>
<feature type="domain" description="Bacterial Ig-like" evidence="2">
    <location>
        <begin position="359"/>
        <end position="446"/>
    </location>
</feature>
<dbReference type="RefSeq" id="WP_242666571.1">
    <property type="nucleotide sequence ID" value="NZ_FAOZ01000042.1"/>
</dbReference>
<protein>
    <submittedName>
        <fullName evidence="3">Ig-like domain (Group 3)</fullName>
    </submittedName>
</protein>
<evidence type="ECO:0000313" key="3">
    <source>
        <dbReference type="EMBL" id="CUU60558.1"/>
    </source>
</evidence>
<organism evidence="3 4">
    <name type="scientific">Parafrankia irregularis</name>
    <dbReference type="NCBI Taxonomy" id="795642"/>
    <lineage>
        <taxon>Bacteria</taxon>
        <taxon>Bacillati</taxon>
        <taxon>Actinomycetota</taxon>
        <taxon>Actinomycetes</taxon>
        <taxon>Frankiales</taxon>
        <taxon>Frankiaceae</taxon>
        <taxon>Parafrankia</taxon>
    </lineage>
</organism>
<reference evidence="4" key="1">
    <citation type="submission" date="2015-11" db="EMBL/GenBank/DDBJ databases">
        <authorList>
            <person name="Varghese N."/>
        </authorList>
    </citation>
    <scope>NUCLEOTIDE SEQUENCE [LARGE SCALE GENOMIC DNA]</scope>
    <source>
        <strain evidence="4">DSM 45899</strain>
    </source>
</reference>
<evidence type="ECO:0000313" key="4">
    <source>
        <dbReference type="Proteomes" id="UP000198802"/>
    </source>
</evidence>
<feature type="compositionally biased region" description="Pro residues" evidence="1">
    <location>
        <begin position="575"/>
        <end position="587"/>
    </location>
</feature>
<gene>
    <name evidence="3" type="ORF">Ga0074812_14236</name>
</gene>
<sequence length="1170" mass="114809">MGSGRSRGVAVALSALVVAVAAVAPTVIAPVVAAAAEPQELREPVIRVASAELTVPATPSASATAVTSCPAGSRLLSGGALASGTDVTAASGLRAKATFPSHANGTRIEDSTGEIPEYWAAVGDVTGPPGDGGKVSGFAVCVEEARLLGQLSVVARLAVGPTQAGAVQVTAPCPGGTVAVGGGGLMASGGSLAGMTTVSSFPSDAQGNPLPDGAADPRYWTAVVVGSGAAPTTTRTIASVMCAKPADMDVRVVRKDGLGPPAGNGQVTYTASCPADLALLGGGQHLSRGAGGAYAPDAYLRGSYPSDQAGVPAGNGSTGPSSWSSTIVAGASGGTGDQVASTFALCGDFDHDTTTSLATNTTSPLFGRPVELTASVLPTLRDVGTPTGTVTFSDETMPLATVPLNAGGKAVLRTPSLQPGTHSITASYSGGPTFHPSSTAPTTITVGFSEPCLTTVHKSAMTVRPEQALCIGPGGLQKGPMNVEPGGALAVTGGEIAGTVSSSGASAFTLCQSTVGGPVTVQGSTGLVLIGSDHLPCAGNTIKGSLTVTGNTGGVQVIGNTTNGLLTVKDNSDPSPGPTDPQDPQEPPDPREPVIHVATTDLPVPPASSAFATAVTACPEGSVLVSGGLWGSKVDATDPVPPINGLRAKGSFPSDVSGTMSTTGAQNPQFWAAVGNFGGQAEEGDKITSFAVCAQGTQLNHRVVSVASVPGPLRAGNVLVTAACPEGTVVVGGGSHTLPPEAATLKAVGSFPSDAQGNPLPNGALNPRYWTGMGVANGRFDVPPQTFAYAVCAEPGEMDVQVVRTERLGPQEGSSYAITTATCPTGRTLIGGGVHLLQGPTSGPVTGGTHLRGSYPSDALGDPAVNGATNPASWSAVIAAGGSSGTGDAPALGFALCADFDHESATSLAASTPSPLFGRAVELTASVRPAVSDAGSPTGAVSFSDGETLLAVVPVTAGQAVLRTTSLQPGTHQITARYSGGPTFKPSTTTAPTTITVGFSQPCITAVHKAAITVAADQSLCIGPGGQQKGPVTVNPGGALAVTGGEIAGALSVNQAAAFTLCQSSVSGSVTVQSGTGLVLIGSDYLPCAGNTINGTVTVSANTGGLSVSGTTISGPLTVRDNSGDGPDPGDPVPAITANRIGGGLSCTGNIPTVREQGNTVNGVRSGQCR</sequence>
<evidence type="ECO:0000256" key="1">
    <source>
        <dbReference type="SAM" id="MobiDB-lite"/>
    </source>
</evidence>
<name>A0A0S4QZK1_9ACTN</name>
<dbReference type="Proteomes" id="UP000198802">
    <property type="component" value="Unassembled WGS sequence"/>
</dbReference>
<feature type="region of interest" description="Disordered" evidence="1">
    <location>
        <begin position="564"/>
        <end position="594"/>
    </location>
</feature>
<dbReference type="GO" id="GO:0005975">
    <property type="term" value="P:carbohydrate metabolic process"/>
    <property type="evidence" value="ECO:0007669"/>
    <property type="project" value="UniProtKB-ARBA"/>
</dbReference>
<dbReference type="AlphaFoldDB" id="A0A0S4QZK1"/>
<dbReference type="Pfam" id="PF16640">
    <property type="entry name" value="Big_3_5"/>
    <property type="match status" value="2"/>
</dbReference>
<feature type="region of interest" description="Disordered" evidence="1">
    <location>
        <begin position="1111"/>
        <end position="1131"/>
    </location>
</feature>